<evidence type="ECO:0000313" key="2">
    <source>
        <dbReference type="Proteomes" id="UP000593567"/>
    </source>
</evidence>
<dbReference type="Proteomes" id="UP000593567">
    <property type="component" value="Unassembled WGS sequence"/>
</dbReference>
<protein>
    <submittedName>
        <fullName evidence="1">Uncharacterized protein</fullName>
    </submittedName>
</protein>
<organism evidence="1 2">
    <name type="scientific">Bugula neritina</name>
    <name type="common">Brown bryozoan</name>
    <name type="synonym">Sertularia neritina</name>
    <dbReference type="NCBI Taxonomy" id="10212"/>
    <lineage>
        <taxon>Eukaryota</taxon>
        <taxon>Metazoa</taxon>
        <taxon>Spiralia</taxon>
        <taxon>Lophotrochozoa</taxon>
        <taxon>Bryozoa</taxon>
        <taxon>Gymnolaemata</taxon>
        <taxon>Cheilostomatida</taxon>
        <taxon>Flustrina</taxon>
        <taxon>Buguloidea</taxon>
        <taxon>Bugulidae</taxon>
        <taxon>Bugula</taxon>
    </lineage>
</organism>
<sequence length="248" mass="25920">MNAVDGFPPASGAHPMFVTSPYAYATTGGLTVMPPEAYQQALQQQVQPQVGAAGYPNVIIPTAQVPTLYMPQTAAFPYSPPVPVSAAGLYQDVCSTISTNPGITTQYVEMTDGAIQESVSDPDTRNYPVATSAEGIQLNTCQSINNLMSVQPGRVMQQSHGYHASTSVSPQPPPVKRLATAPTHFPVSCFNTPLNGSYKPAVLQAARAPAGIAYMHHGLGGKYEQEVRLAASIAPPTPPATPAAASTI</sequence>
<evidence type="ECO:0000313" key="1">
    <source>
        <dbReference type="EMBL" id="KAF6027955.1"/>
    </source>
</evidence>
<dbReference type="AlphaFoldDB" id="A0A7J7JPN2"/>
<reference evidence="1" key="1">
    <citation type="submission" date="2020-06" db="EMBL/GenBank/DDBJ databases">
        <title>Draft genome of Bugula neritina, a colonial animal packing powerful symbionts and potential medicines.</title>
        <authorList>
            <person name="Rayko M."/>
        </authorList>
    </citation>
    <scope>NUCLEOTIDE SEQUENCE [LARGE SCALE GENOMIC DNA]</scope>
    <source>
        <strain evidence="1">Kwan_BN1</strain>
    </source>
</reference>
<proteinExistence type="predicted"/>
<keyword evidence="2" id="KW-1185">Reference proteome</keyword>
<name>A0A7J7JPN2_BUGNE</name>
<comment type="caution">
    <text evidence="1">The sequence shown here is derived from an EMBL/GenBank/DDBJ whole genome shotgun (WGS) entry which is preliminary data.</text>
</comment>
<dbReference type="EMBL" id="VXIV02002005">
    <property type="protein sequence ID" value="KAF6027955.1"/>
    <property type="molecule type" value="Genomic_DNA"/>
</dbReference>
<accession>A0A7J7JPN2</accession>
<gene>
    <name evidence="1" type="ORF">EB796_013773</name>
</gene>